<comment type="caution">
    <text evidence="1">The sequence shown here is derived from an EMBL/GenBank/DDBJ whole genome shotgun (WGS) entry which is preliminary data.</text>
</comment>
<accession>A0A443JR76</accession>
<gene>
    <name evidence="1" type="ORF">D2T30_05045</name>
</gene>
<dbReference type="EMBL" id="SAUZ01000004">
    <property type="protein sequence ID" value="RWR22998.1"/>
    <property type="molecule type" value="Genomic_DNA"/>
</dbReference>
<dbReference type="AlphaFoldDB" id="A0A443JR76"/>
<protein>
    <submittedName>
        <fullName evidence="1">Uncharacterized protein</fullName>
    </submittedName>
</protein>
<dbReference type="RefSeq" id="WP_128207982.1">
    <property type="nucleotide sequence ID" value="NZ_JBHRSO010000013.1"/>
</dbReference>
<reference evidence="1 2" key="1">
    <citation type="submission" date="2019-01" db="EMBL/GenBank/DDBJ databases">
        <title>Sinorhodobacter populi sp. nov. isolated from the symptomatic bark tissue of Populus euramericana canker.</title>
        <authorList>
            <person name="Xu G."/>
        </authorList>
    </citation>
    <scope>NUCLEOTIDE SEQUENCE [LARGE SCALE GENOMIC DNA]</scope>
    <source>
        <strain evidence="1 2">SK2B-1</strain>
    </source>
</reference>
<reference evidence="1 2" key="2">
    <citation type="submission" date="2019-01" db="EMBL/GenBank/DDBJ databases">
        <authorList>
            <person name="Li Y."/>
        </authorList>
    </citation>
    <scope>NUCLEOTIDE SEQUENCE [LARGE SCALE GENOMIC DNA]</scope>
    <source>
        <strain evidence="1 2">SK2B-1</strain>
    </source>
</reference>
<dbReference type="Proteomes" id="UP000284476">
    <property type="component" value="Unassembled WGS sequence"/>
</dbReference>
<proteinExistence type="predicted"/>
<evidence type="ECO:0000313" key="2">
    <source>
        <dbReference type="Proteomes" id="UP000284476"/>
    </source>
</evidence>
<organism evidence="1 2">
    <name type="scientific">Paenirhodobacter populi</name>
    <dbReference type="NCBI Taxonomy" id="2306993"/>
    <lineage>
        <taxon>Bacteria</taxon>
        <taxon>Pseudomonadati</taxon>
        <taxon>Pseudomonadota</taxon>
        <taxon>Alphaproteobacteria</taxon>
        <taxon>Rhodobacterales</taxon>
        <taxon>Rhodobacter group</taxon>
        <taxon>Paenirhodobacter</taxon>
    </lineage>
</organism>
<sequence length="69" mass="8251">MIERDHPALSIRAQYRLLSILRSSFCHEPEGEMEQNFGLMRMIDRQFLDTPFYGIRRWFSLSEQVPGVF</sequence>
<evidence type="ECO:0000313" key="1">
    <source>
        <dbReference type="EMBL" id="RWR22998.1"/>
    </source>
</evidence>
<name>A0A443JR76_9RHOB</name>